<dbReference type="Proteomes" id="UP000308600">
    <property type="component" value="Unassembled WGS sequence"/>
</dbReference>
<evidence type="ECO:0000313" key="1">
    <source>
        <dbReference type="EMBL" id="TFK67634.1"/>
    </source>
</evidence>
<accession>A0ACD3AQQ4</accession>
<organism evidence="1 2">
    <name type="scientific">Pluteus cervinus</name>
    <dbReference type="NCBI Taxonomy" id="181527"/>
    <lineage>
        <taxon>Eukaryota</taxon>
        <taxon>Fungi</taxon>
        <taxon>Dikarya</taxon>
        <taxon>Basidiomycota</taxon>
        <taxon>Agaricomycotina</taxon>
        <taxon>Agaricomycetes</taxon>
        <taxon>Agaricomycetidae</taxon>
        <taxon>Agaricales</taxon>
        <taxon>Pluteineae</taxon>
        <taxon>Pluteaceae</taxon>
        <taxon>Pluteus</taxon>
    </lineage>
</organism>
<proteinExistence type="predicted"/>
<dbReference type="EMBL" id="ML208371">
    <property type="protein sequence ID" value="TFK67634.1"/>
    <property type="molecule type" value="Genomic_DNA"/>
</dbReference>
<evidence type="ECO:0000313" key="2">
    <source>
        <dbReference type="Proteomes" id="UP000308600"/>
    </source>
</evidence>
<protein>
    <submittedName>
        <fullName evidence="1">Uncharacterized protein</fullName>
    </submittedName>
</protein>
<reference evidence="1 2" key="1">
    <citation type="journal article" date="2019" name="Nat. Ecol. Evol.">
        <title>Megaphylogeny resolves global patterns of mushroom evolution.</title>
        <authorList>
            <person name="Varga T."/>
            <person name="Krizsan K."/>
            <person name="Foldi C."/>
            <person name="Dima B."/>
            <person name="Sanchez-Garcia M."/>
            <person name="Sanchez-Ramirez S."/>
            <person name="Szollosi G.J."/>
            <person name="Szarkandi J.G."/>
            <person name="Papp V."/>
            <person name="Albert L."/>
            <person name="Andreopoulos W."/>
            <person name="Angelini C."/>
            <person name="Antonin V."/>
            <person name="Barry K.W."/>
            <person name="Bougher N.L."/>
            <person name="Buchanan P."/>
            <person name="Buyck B."/>
            <person name="Bense V."/>
            <person name="Catcheside P."/>
            <person name="Chovatia M."/>
            <person name="Cooper J."/>
            <person name="Damon W."/>
            <person name="Desjardin D."/>
            <person name="Finy P."/>
            <person name="Geml J."/>
            <person name="Haridas S."/>
            <person name="Hughes K."/>
            <person name="Justo A."/>
            <person name="Karasinski D."/>
            <person name="Kautmanova I."/>
            <person name="Kiss B."/>
            <person name="Kocsube S."/>
            <person name="Kotiranta H."/>
            <person name="LaButti K.M."/>
            <person name="Lechner B.E."/>
            <person name="Liimatainen K."/>
            <person name="Lipzen A."/>
            <person name="Lukacs Z."/>
            <person name="Mihaltcheva S."/>
            <person name="Morgado L.N."/>
            <person name="Niskanen T."/>
            <person name="Noordeloos M.E."/>
            <person name="Ohm R.A."/>
            <person name="Ortiz-Santana B."/>
            <person name="Ovrebo C."/>
            <person name="Racz N."/>
            <person name="Riley R."/>
            <person name="Savchenko A."/>
            <person name="Shiryaev A."/>
            <person name="Soop K."/>
            <person name="Spirin V."/>
            <person name="Szebenyi C."/>
            <person name="Tomsovsky M."/>
            <person name="Tulloss R.E."/>
            <person name="Uehling J."/>
            <person name="Grigoriev I.V."/>
            <person name="Vagvolgyi C."/>
            <person name="Papp T."/>
            <person name="Martin F.M."/>
            <person name="Miettinen O."/>
            <person name="Hibbett D.S."/>
            <person name="Nagy L.G."/>
        </authorList>
    </citation>
    <scope>NUCLEOTIDE SEQUENCE [LARGE SCALE GENOMIC DNA]</scope>
    <source>
        <strain evidence="1 2">NL-1719</strain>
    </source>
</reference>
<sequence length="302" mass="33909">MLDFDNFPAELASEPIEALLRDLAIVASLVIQVYDLLATYHTEYKYIWRAPPNVVNSIHIFSRYFGIVSQLSVFVFSVVKLSHPNMKETCEMFLALQLLPFHIQLCTLEIILILRVYALYTKRPFIGISLLLLFLAENSLVVFFGWVWSFNNFPFSPNCILSGRPPQVVIYANLALLSGHFSILCMTIVKLSQYTTLRDASGQCPQLIRVLLRDGTFVFFGTFTPWLFFVLYAFFVGTVAHIAIPLLSGTFTILTCRLILNMQSMRSTPPPTDGVALTTCFAITEFQGTATTIPSESNTAAS</sequence>
<keyword evidence="2" id="KW-1185">Reference proteome</keyword>
<gene>
    <name evidence="1" type="ORF">BDN72DRAFT_842819</name>
</gene>
<name>A0ACD3AQQ4_9AGAR</name>